<dbReference type="InterPro" id="IPR027417">
    <property type="entry name" value="P-loop_NTPase"/>
</dbReference>
<feature type="non-terminal residue" evidence="2">
    <location>
        <position position="1"/>
    </location>
</feature>
<dbReference type="AlphaFoldDB" id="A0A0D0D2W0"/>
<evidence type="ECO:0000313" key="3">
    <source>
        <dbReference type="Proteomes" id="UP000054538"/>
    </source>
</evidence>
<dbReference type="OrthoDB" id="10261556at2759"/>
<dbReference type="Pfam" id="PF00270">
    <property type="entry name" value="DEAD"/>
    <property type="match status" value="1"/>
</dbReference>
<sequence length="103" mass="11379">EKFGVWLCLWQLKVVEVLLKGDKDVICTADTGMGKTLSFWLLLPFCPEGLWIVVAPLNMLGNQNAASLARAVIQAISINSETSTLSNFTVSIMMKNLNYDTDL</sequence>
<reference evidence="2 3" key="1">
    <citation type="submission" date="2014-04" db="EMBL/GenBank/DDBJ databases">
        <authorList>
            <consortium name="DOE Joint Genome Institute"/>
            <person name="Kuo A."/>
            <person name="Kohler A."/>
            <person name="Jargeat P."/>
            <person name="Nagy L.G."/>
            <person name="Floudas D."/>
            <person name="Copeland A."/>
            <person name="Barry K.W."/>
            <person name="Cichocki N."/>
            <person name="Veneault-Fourrey C."/>
            <person name="LaButti K."/>
            <person name="Lindquist E.A."/>
            <person name="Lipzen A."/>
            <person name="Lundell T."/>
            <person name="Morin E."/>
            <person name="Murat C."/>
            <person name="Sun H."/>
            <person name="Tunlid A."/>
            <person name="Henrissat B."/>
            <person name="Grigoriev I.V."/>
            <person name="Hibbett D.S."/>
            <person name="Martin F."/>
            <person name="Nordberg H.P."/>
            <person name="Cantor M.N."/>
            <person name="Hua S.X."/>
        </authorList>
    </citation>
    <scope>NUCLEOTIDE SEQUENCE [LARGE SCALE GENOMIC DNA]</scope>
    <source>
        <strain evidence="2 3">Ve08.2h10</strain>
    </source>
</reference>
<organism evidence="2 3">
    <name type="scientific">Paxillus rubicundulus Ve08.2h10</name>
    <dbReference type="NCBI Taxonomy" id="930991"/>
    <lineage>
        <taxon>Eukaryota</taxon>
        <taxon>Fungi</taxon>
        <taxon>Dikarya</taxon>
        <taxon>Basidiomycota</taxon>
        <taxon>Agaricomycotina</taxon>
        <taxon>Agaricomycetes</taxon>
        <taxon>Agaricomycetidae</taxon>
        <taxon>Boletales</taxon>
        <taxon>Paxilineae</taxon>
        <taxon>Paxillaceae</taxon>
        <taxon>Paxillus</taxon>
    </lineage>
</organism>
<dbReference type="EMBL" id="KN825633">
    <property type="protein sequence ID" value="KIK82368.1"/>
    <property type="molecule type" value="Genomic_DNA"/>
</dbReference>
<dbReference type="GO" id="GO:0005524">
    <property type="term" value="F:ATP binding"/>
    <property type="evidence" value="ECO:0007669"/>
    <property type="project" value="InterPro"/>
</dbReference>
<protein>
    <recommendedName>
        <fullName evidence="1">DEAD/DEAH-box helicase domain-containing protein</fullName>
    </recommendedName>
</protein>
<dbReference type="HOGENOM" id="CLU_001103_20_0_1"/>
<evidence type="ECO:0000313" key="2">
    <source>
        <dbReference type="EMBL" id="KIK82368.1"/>
    </source>
</evidence>
<dbReference type="GO" id="GO:0003676">
    <property type="term" value="F:nucleic acid binding"/>
    <property type="evidence" value="ECO:0007669"/>
    <property type="project" value="InterPro"/>
</dbReference>
<dbReference type="Gene3D" id="3.40.50.300">
    <property type="entry name" value="P-loop containing nucleotide triphosphate hydrolases"/>
    <property type="match status" value="1"/>
</dbReference>
<dbReference type="Proteomes" id="UP000054538">
    <property type="component" value="Unassembled WGS sequence"/>
</dbReference>
<name>A0A0D0D2W0_9AGAM</name>
<gene>
    <name evidence="2" type="ORF">PAXRUDRAFT_153850</name>
</gene>
<keyword evidence="3" id="KW-1185">Reference proteome</keyword>
<dbReference type="SUPFAM" id="SSF52540">
    <property type="entry name" value="P-loop containing nucleoside triphosphate hydrolases"/>
    <property type="match status" value="1"/>
</dbReference>
<feature type="domain" description="DEAD/DEAH-box helicase" evidence="1">
    <location>
        <begin position="11"/>
        <end position="81"/>
    </location>
</feature>
<dbReference type="InterPro" id="IPR011545">
    <property type="entry name" value="DEAD/DEAH_box_helicase_dom"/>
</dbReference>
<dbReference type="InParanoid" id="A0A0D0D2W0"/>
<proteinExistence type="predicted"/>
<reference evidence="3" key="2">
    <citation type="submission" date="2015-01" db="EMBL/GenBank/DDBJ databases">
        <title>Evolutionary Origins and Diversification of the Mycorrhizal Mutualists.</title>
        <authorList>
            <consortium name="DOE Joint Genome Institute"/>
            <consortium name="Mycorrhizal Genomics Consortium"/>
            <person name="Kohler A."/>
            <person name="Kuo A."/>
            <person name="Nagy L.G."/>
            <person name="Floudas D."/>
            <person name="Copeland A."/>
            <person name="Barry K.W."/>
            <person name="Cichocki N."/>
            <person name="Veneault-Fourrey C."/>
            <person name="LaButti K."/>
            <person name="Lindquist E.A."/>
            <person name="Lipzen A."/>
            <person name="Lundell T."/>
            <person name="Morin E."/>
            <person name="Murat C."/>
            <person name="Riley R."/>
            <person name="Ohm R."/>
            <person name="Sun H."/>
            <person name="Tunlid A."/>
            <person name="Henrissat B."/>
            <person name="Grigoriev I.V."/>
            <person name="Hibbett D.S."/>
            <person name="Martin F."/>
        </authorList>
    </citation>
    <scope>NUCLEOTIDE SEQUENCE [LARGE SCALE GENOMIC DNA]</scope>
    <source>
        <strain evidence="3">Ve08.2h10</strain>
    </source>
</reference>
<evidence type="ECO:0000259" key="1">
    <source>
        <dbReference type="Pfam" id="PF00270"/>
    </source>
</evidence>
<accession>A0A0D0D2W0</accession>